<proteinExistence type="predicted"/>
<feature type="compositionally biased region" description="Acidic residues" evidence="1">
    <location>
        <begin position="37"/>
        <end position="53"/>
    </location>
</feature>
<organism evidence="2 3">
    <name type="scientific">Fusarium ambrosium</name>
    <dbReference type="NCBI Taxonomy" id="131363"/>
    <lineage>
        <taxon>Eukaryota</taxon>
        <taxon>Fungi</taxon>
        <taxon>Dikarya</taxon>
        <taxon>Ascomycota</taxon>
        <taxon>Pezizomycotina</taxon>
        <taxon>Sordariomycetes</taxon>
        <taxon>Hypocreomycetidae</taxon>
        <taxon>Hypocreales</taxon>
        <taxon>Nectriaceae</taxon>
        <taxon>Fusarium</taxon>
        <taxon>Fusarium solani species complex</taxon>
    </lineage>
</organism>
<dbReference type="Proteomes" id="UP000288429">
    <property type="component" value="Unassembled WGS sequence"/>
</dbReference>
<evidence type="ECO:0000313" key="3">
    <source>
        <dbReference type="Proteomes" id="UP000288429"/>
    </source>
</evidence>
<dbReference type="AlphaFoldDB" id="A0A428UM94"/>
<evidence type="ECO:0000313" key="2">
    <source>
        <dbReference type="EMBL" id="RSM15404.1"/>
    </source>
</evidence>
<feature type="region of interest" description="Disordered" evidence="1">
    <location>
        <begin position="126"/>
        <end position="145"/>
    </location>
</feature>
<name>A0A428UM94_9HYPO</name>
<evidence type="ECO:0000256" key="1">
    <source>
        <dbReference type="SAM" id="MobiDB-lite"/>
    </source>
</evidence>
<keyword evidence="3" id="KW-1185">Reference proteome</keyword>
<dbReference type="EMBL" id="NIZV01000050">
    <property type="protein sequence ID" value="RSM15404.1"/>
    <property type="molecule type" value="Genomic_DNA"/>
</dbReference>
<comment type="caution">
    <text evidence="2">The sequence shown here is derived from an EMBL/GenBank/DDBJ whole genome shotgun (WGS) entry which is preliminary data.</text>
</comment>
<reference evidence="2 3" key="1">
    <citation type="submission" date="2017-06" db="EMBL/GenBank/DDBJ databases">
        <title>Cmopartive genomic analysis of Ambrosia Fusariam Clade fungi.</title>
        <authorList>
            <person name="Stajich J.E."/>
            <person name="Carrillo J."/>
            <person name="Kijimoto T."/>
            <person name="Eskalen A."/>
            <person name="O'Donnell K."/>
            <person name="Kasson M."/>
        </authorList>
    </citation>
    <scope>NUCLEOTIDE SEQUENCE [LARGE SCALE GENOMIC DNA]</scope>
    <source>
        <strain evidence="2 3">NRRL 20438</strain>
    </source>
</reference>
<gene>
    <name evidence="2" type="ORF">CDV31_004994</name>
</gene>
<feature type="region of interest" description="Disordered" evidence="1">
    <location>
        <begin position="31"/>
        <end position="65"/>
    </location>
</feature>
<protein>
    <submittedName>
        <fullName evidence="2">Uncharacterized protein</fullName>
    </submittedName>
</protein>
<accession>A0A428UM94</accession>
<sequence>MPGLLGFPTLGKMSINAAGRVWRRLKAKAQKKKQEVPEEVPDEVSEDVSEGVSEEVGHTFYSNSSDSIGYTDSDMDTLECVETIQEWINTNSDTYDFFGAWRHPSEPSSIASFDEEADLYRSVSVRRAPEEDAEPVEGAESVEPAEPAVPIVPILPIKPSKRDAIKNVFQNVKTAFKKRNSSG</sequence>